<evidence type="ECO:0000313" key="3">
    <source>
        <dbReference type="Proteomes" id="UP000012313"/>
    </source>
</evidence>
<comment type="similarity">
    <text evidence="1">Belongs to the phD/YefM antitoxin family.</text>
</comment>
<evidence type="ECO:0000313" key="2">
    <source>
        <dbReference type="EMBL" id="EMY77826.1"/>
    </source>
</evidence>
<dbReference type="EMBL" id="AOHC02000029">
    <property type="protein sequence ID" value="EMY77826.1"/>
    <property type="molecule type" value="Genomic_DNA"/>
</dbReference>
<dbReference type="STRING" id="1218598.LEP1GSC060_2692"/>
<name>N1WC29_9LEPT</name>
<dbReference type="Proteomes" id="UP000012313">
    <property type="component" value="Unassembled WGS sequence"/>
</dbReference>
<dbReference type="InterPro" id="IPR036165">
    <property type="entry name" value="YefM-like_sf"/>
</dbReference>
<comment type="caution">
    <text evidence="2">The sequence shown here is derived from an EMBL/GenBank/DDBJ whole genome shotgun (WGS) entry which is preliminary data.</text>
</comment>
<gene>
    <name evidence="2" type="ORF">LEP1GSC060_2692</name>
</gene>
<sequence length="79" mass="9074">MKTMTVAEFKSQFSEVIQAVKSGEEIAVSFGRKHETIGIFIPFSKYYSQKPRKLGILNGKSSFKMKKDFKITEEEFLDS</sequence>
<dbReference type="SUPFAM" id="SSF143120">
    <property type="entry name" value="YefM-like"/>
    <property type="match status" value="1"/>
</dbReference>
<proteinExistence type="inferred from homology"/>
<organism evidence="2 3">
    <name type="scientific">Leptospira weilii serovar Ranarum str. ICFT</name>
    <dbReference type="NCBI Taxonomy" id="1218598"/>
    <lineage>
        <taxon>Bacteria</taxon>
        <taxon>Pseudomonadati</taxon>
        <taxon>Spirochaetota</taxon>
        <taxon>Spirochaetia</taxon>
        <taxon>Leptospirales</taxon>
        <taxon>Leptospiraceae</taxon>
        <taxon>Leptospira</taxon>
    </lineage>
</organism>
<dbReference type="AlphaFoldDB" id="N1WC29"/>
<protein>
    <submittedName>
        <fullName evidence="2">Toxin-antitoxin system, antitoxin component, PHD family</fullName>
    </submittedName>
</protein>
<evidence type="ECO:0000256" key="1">
    <source>
        <dbReference type="ARBA" id="ARBA00009981"/>
    </source>
</evidence>
<reference evidence="2" key="1">
    <citation type="submission" date="2013-03" db="EMBL/GenBank/DDBJ databases">
        <authorList>
            <person name="Harkins D.M."/>
            <person name="Durkin A.S."/>
            <person name="Brinkac L.M."/>
            <person name="Haft D.H."/>
            <person name="Selengut J.D."/>
            <person name="Sanka R."/>
            <person name="DePew J."/>
            <person name="Purushe J."/>
            <person name="Hartskeerl R.A."/>
            <person name="Ahmed A."/>
            <person name="van der Linden H."/>
            <person name="Goris M.G.A."/>
            <person name="Vinetz J.M."/>
            <person name="Sutton G.G."/>
            <person name="Nierman W.C."/>
            <person name="Fouts D.E."/>
        </authorList>
    </citation>
    <scope>NUCLEOTIDE SEQUENCE [LARGE SCALE GENOMIC DNA]</scope>
    <source>
        <strain evidence="2">ICFT</strain>
    </source>
</reference>
<accession>N1WC29</accession>
<keyword evidence="3" id="KW-1185">Reference proteome</keyword>